<dbReference type="GO" id="GO:0016413">
    <property type="term" value="F:O-acetyltransferase activity"/>
    <property type="evidence" value="ECO:0007669"/>
    <property type="project" value="TreeGrafter"/>
</dbReference>
<dbReference type="InterPro" id="IPR002656">
    <property type="entry name" value="Acyl_transf_3_dom"/>
</dbReference>
<evidence type="ECO:0000313" key="9">
    <source>
        <dbReference type="EMBL" id="VEI29350.1"/>
    </source>
</evidence>
<dbReference type="EMBL" id="LR134481">
    <property type="protein sequence ID" value="VEI29350.1"/>
    <property type="molecule type" value="Genomic_DNA"/>
</dbReference>
<keyword evidence="4 7" id="KW-0812">Transmembrane</keyword>
<evidence type="ECO:0000256" key="1">
    <source>
        <dbReference type="ARBA" id="ARBA00004651"/>
    </source>
</evidence>
<evidence type="ECO:0000256" key="3">
    <source>
        <dbReference type="ARBA" id="ARBA00022475"/>
    </source>
</evidence>
<dbReference type="PANTHER" id="PTHR40074">
    <property type="entry name" value="O-ACETYLTRANSFERASE WECH"/>
    <property type="match status" value="1"/>
</dbReference>
<dbReference type="PANTHER" id="PTHR40074:SF2">
    <property type="entry name" value="O-ACETYLTRANSFERASE WECH"/>
    <property type="match status" value="1"/>
</dbReference>
<evidence type="ECO:0000256" key="4">
    <source>
        <dbReference type="ARBA" id="ARBA00022692"/>
    </source>
</evidence>
<evidence type="ECO:0000256" key="5">
    <source>
        <dbReference type="ARBA" id="ARBA00022989"/>
    </source>
</evidence>
<feature type="transmembrane region" description="Helical" evidence="7">
    <location>
        <begin position="34"/>
        <end position="60"/>
    </location>
</feature>
<evidence type="ECO:0000256" key="7">
    <source>
        <dbReference type="SAM" id="Phobius"/>
    </source>
</evidence>
<evidence type="ECO:0000256" key="2">
    <source>
        <dbReference type="ARBA" id="ARBA00007400"/>
    </source>
</evidence>
<keyword evidence="3" id="KW-1003">Cell membrane</keyword>
<dbReference type="RefSeq" id="WP_126469666.1">
    <property type="nucleotide sequence ID" value="NZ_LR134481.1"/>
</dbReference>
<proteinExistence type="inferred from homology"/>
<comment type="similarity">
    <text evidence="2">Belongs to the acyltransferase 3 family.</text>
</comment>
<feature type="transmembrane region" description="Helical" evidence="7">
    <location>
        <begin position="172"/>
        <end position="191"/>
    </location>
</feature>
<keyword evidence="6 7" id="KW-0472">Membrane</keyword>
<feature type="transmembrane region" description="Helical" evidence="7">
    <location>
        <begin position="203"/>
        <end position="222"/>
    </location>
</feature>
<evidence type="ECO:0000313" key="10">
    <source>
        <dbReference type="Proteomes" id="UP000268879"/>
    </source>
</evidence>
<sequence length="334" mass="38994">MKRYLSVLSVISCFGVILMHSNTLFWTFSDSPAWFVANLTGHMLNFAVPIFFMISGVNLLDYRSRYTTKEYFIKRIRKTFLPFLIWSTLGVVYGMVIYNHEFGTISQFIYNIFSTRVVEYYWFFIPLFMIYLSIPIFSYITEKAILLYTILFIFIFVVLLPFLFNISSTDQIGNLTFPITGWIIYPLLGYYISHNEIPKVYRLIIYTLGVIGWFMLVLGTYLLSIRAGHLVQDFMGYLNIPNVAISAAILLFLKEADKFDKFTSLFKICGIISKYTFGIYLTHWFVIKAIYDTKFIPTDNVYFITVGAVCVFSVCLLLTWLIKHIPYIKKLIPD</sequence>
<feature type="transmembrane region" description="Helical" evidence="7">
    <location>
        <begin position="120"/>
        <end position="140"/>
    </location>
</feature>
<dbReference type="AlphaFoldDB" id="A0A448PXL8"/>
<dbReference type="Pfam" id="PF01757">
    <property type="entry name" value="Acyl_transf_3"/>
    <property type="match status" value="1"/>
</dbReference>
<name>A0A448PXL8_HAEPA</name>
<feature type="transmembrane region" description="Helical" evidence="7">
    <location>
        <begin position="265"/>
        <end position="286"/>
    </location>
</feature>
<dbReference type="Proteomes" id="UP000268879">
    <property type="component" value="Chromosome"/>
</dbReference>
<dbReference type="GO" id="GO:0009246">
    <property type="term" value="P:enterobacterial common antigen biosynthetic process"/>
    <property type="evidence" value="ECO:0007669"/>
    <property type="project" value="TreeGrafter"/>
</dbReference>
<feature type="transmembrane region" description="Helical" evidence="7">
    <location>
        <begin position="145"/>
        <end position="166"/>
    </location>
</feature>
<organism evidence="9 10">
    <name type="scientific">Haemophilus parainfluenzae</name>
    <dbReference type="NCBI Taxonomy" id="729"/>
    <lineage>
        <taxon>Bacteria</taxon>
        <taxon>Pseudomonadati</taxon>
        <taxon>Pseudomonadota</taxon>
        <taxon>Gammaproteobacteria</taxon>
        <taxon>Pasteurellales</taxon>
        <taxon>Pasteurellaceae</taxon>
        <taxon>Haemophilus</taxon>
    </lineage>
</organism>
<accession>A0A448PXL8</accession>
<feature type="domain" description="Acyltransferase 3" evidence="8">
    <location>
        <begin position="4"/>
        <end position="320"/>
    </location>
</feature>
<comment type="subcellular location">
    <subcellularLocation>
        <location evidence="1">Cell membrane</location>
        <topology evidence="1">Multi-pass membrane protein</topology>
    </subcellularLocation>
</comment>
<feature type="transmembrane region" description="Helical" evidence="7">
    <location>
        <begin position="80"/>
        <end position="100"/>
    </location>
</feature>
<gene>
    <name evidence="9" type="ORF">NCTC10665_00244</name>
</gene>
<reference evidence="9 10" key="1">
    <citation type="submission" date="2018-12" db="EMBL/GenBank/DDBJ databases">
        <authorList>
            <consortium name="Pathogen Informatics"/>
        </authorList>
    </citation>
    <scope>NUCLEOTIDE SEQUENCE [LARGE SCALE GENOMIC DNA]</scope>
    <source>
        <strain evidence="9 10">NCTC10665</strain>
    </source>
</reference>
<feature type="transmembrane region" description="Helical" evidence="7">
    <location>
        <begin position="301"/>
        <end position="322"/>
    </location>
</feature>
<protein>
    <submittedName>
        <fullName evidence="9">Uncharacterized protein conserved in bacteria</fullName>
    </submittedName>
</protein>
<dbReference type="GO" id="GO:0005886">
    <property type="term" value="C:plasma membrane"/>
    <property type="evidence" value="ECO:0007669"/>
    <property type="project" value="UniProtKB-SubCell"/>
</dbReference>
<feature type="transmembrane region" description="Helical" evidence="7">
    <location>
        <begin position="7"/>
        <end position="28"/>
    </location>
</feature>
<evidence type="ECO:0000259" key="8">
    <source>
        <dbReference type="Pfam" id="PF01757"/>
    </source>
</evidence>
<feature type="transmembrane region" description="Helical" evidence="7">
    <location>
        <begin position="234"/>
        <end position="253"/>
    </location>
</feature>
<evidence type="ECO:0000256" key="6">
    <source>
        <dbReference type="ARBA" id="ARBA00023136"/>
    </source>
</evidence>
<keyword evidence="5 7" id="KW-1133">Transmembrane helix</keyword>